<evidence type="ECO:0000313" key="1">
    <source>
        <dbReference type="EMBL" id="KAA6351011.1"/>
    </source>
</evidence>
<dbReference type="InterPro" id="IPR014825">
    <property type="entry name" value="DNA_alkylation"/>
</dbReference>
<dbReference type="CDD" id="cd06561">
    <property type="entry name" value="AlkD_like"/>
    <property type="match status" value="1"/>
</dbReference>
<dbReference type="EMBL" id="SNRY01000019">
    <property type="protein sequence ID" value="KAA6351011.1"/>
    <property type="molecule type" value="Genomic_DNA"/>
</dbReference>
<accession>A0A5J4SZT0</accession>
<protein>
    <recommendedName>
        <fullName evidence="2">DNA alkylation repair enzyme</fullName>
    </recommendedName>
</protein>
<dbReference type="PANTHER" id="PTHR34070">
    <property type="entry name" value="ARMADILLO-TYPE FOLD"/>
    <property type="match status" value="1"/>
</dbReference>
<sequence>MESKAIEIKQELGKYIDPIKREYLPKFFKTGKGQYGEGDKFLGITVPNIRLVAKKYKDESFETTAELLQSEWHDCRLCALLILVERFKKSDEEERGIIYDFYLSQTKRINNWDLVDLSAPNIMGAYLLDKPRDKLYSLVASPLLWEQRIAVVSTITLIKHNDFIDIIRLSEMLLDHKHDLMHKAVGWMLREMGKKDNDLLVQFLEKHAAVMPRTMLRYAIEKFEEEERRYYMGLKKK</sequence>
<comment type="caution">
    <text evidence="1">The sequence shown here is derived from an EMBL/GenBank/DDBJ whole genome shotgun (WGS) entry which is preliminary data.</text>
</comment>
<proteinExistence type="predicted"/>
<reference evidence="1" key="1">
    <citation type="submission" date="2019-03" db="EMBL/GenBank/DDBJ databases">
        <title>Single cell metagenomics reveals metabolic interactions within the superorganism composed of flagellate Streblomastix strix and complex community of Bacteroidetes bacteria on its surface.</title>
        <authorList>
            <person name="Treitli S.C."/>
            <person name="Kolisko M."/>
            <person name="Husnik F."/>
            <person name="Keeling P."/>
            <person name="Hampl V."/>
        </authorList>
    </citation>
    <scope>NUCLEOTIDE SEQUENCE</scope>
    <source>
        <strain evidence="1">STM</strain>
    </source>
</reference>
<organism evidence="1">
    <name type="scientific">termite gut metagenome</name>
    <dbReference type="NCBI Taxonomy" id="433724"/>
    <lineage>
        <taxon>unclassified sequences</taxon>
        <taxon>metagenomes</taxon>
        <taxon>organismal metagenomes</taxon>
    </lineage>
</organism>
<name>A0A5J4SZT0_9ZZZZ</name>
<dbReference type="InterPro" id="IPR016024">
    <property type="entry name" value="ARM-type_fold"/>
</dbReference>
<gene>
    <name evidence="1" type="ORF">EZS27_001574</name>
</gene>
<dbReference type="PANTHER" id="PTHR34070:SF1">
    <property type="entry name" value="DNA ALKYLATION REPAIR PROTEIN"/>
    <property type="match status" value="1"/>
</dbReference>
<dbReference type="SUPFAM" id="SSF48371">
    <property type="entry name" value="ARM repeat"/>
    <property type="match status" value="1"/>
</dbReference>
<dbReference type="AlphaFoldDB" id="A0A5J4SZT0"/>
<evidence type="ECO:0008006" key="2">
    <source>
        <dbReference type="Google" id="ProtNLM"/>
    </source>
</evidence>
<dbReference type="Gene3D" id="1.25.10.90">
    <property type="match status" value="1"/>
</dbReference>
<dbReference type="Pfam" id="PF08713">
    <property type="entry name" value="DNA_alkylation"/>
    <property type="match status" value="1"/>
</dbReference>